<dbReference type="OrthoDB" id="2958217at2759"/>
<dbReference type="Gene3D" id="1.25.40.20">
    <property type="entry name" value="Ankyrin repeat-containing domain"/>
    <property type="match status" value="2"/>
</dbReference>
<dbReference type="Proteomes" id="UP000193144">
    <property type="component" value="Unassembled WGS sequence"/>
</dbReference>
<gene>
    <name evidence="4" type="ORF">BCR34DRAFT_352434</name>
</gene>
<feature type="domain" description="Heterokaryon incompatibility" evidence="3">
    <location>
        <begin position="631"/>
        <end position="789"/>
    </location>
</feature>
<dbReference type="SMART" id="SM00248">
    <property type="entry name" value="ANK"/>
    <property type="match status" value="6"/>
</dbReference>
<evidence type="ECO:0000313" key="5">
    <source>
        <dbReference type="Proteomes" id="UP000193144"/>
    </source>
</evidence>
<feature type="region of interest" description="Disordered" evidence="2">
    <location>
        <begin position="1"/>
        <end position="45"/>
    </location>
</feature>
<dbReference type="SUPFAM" id="SSF48403">
    <property type="entry name" value="Ankyrin repeat"/>
    <property type="match status" value="1"/>
</dbReference>
<keyword evidence="5" id="KW-1185">Reference proteome</keyword>
<dbReference type="AlphaFoldDB" id="A0A1Y1ZJD8"/>
<dbReference type="EMBL" id="MCFA01000074">
    <property type="protein sequence ID" value="ORY10336.1"/>
    <property type="molecule type" value="Genomic_DNA"/>
</dbReference>
<evidence type="ECO:0000313" key="4">
    <source>
        <dbReference type="EMBL" id="ORY10336.1"/>
    </source>
</evidence>
<proteinExistence type="predicted"/>
<evidence type="ECO:0000256" key="1">
    <source>
        <dbReference type="PROSITE-ProRule" id="PRU00023"/>
    </source>
</evidence>
<dbReference type="Pfam" id="PF06985">
    <property type="entry name" value="HET"/>
    <property type="match status" value="1"/>
</dbReference>
<evidence type="ECO:0000259" key="3">
    <source>
        <dbReference type="Pfam" id="PF06985"/>
    </source>
</evidence>
<dbReference type="PANTHER" id="PTHR33112">
    <property type="entry name" value="DOMAIN PROTEIN, PUTATIVE-RELATED"/>
    <property type="match status" value="1"/>
</dbReference>
<accession>A0A1Y1ZJD8</accession>
<reference evidence="4 5" key="1">
    <citation type="submission" date="2016-07" db="EMBL/GenBank/DDBJ databases">
        <title>Pervasive Adenine N6-methylation of Active Genes in Fungi.</title>
        <authorList>
            <consortium name="DOE Joint Genome Institute"/>
            <person name="Mondo S.J."/>
            <person name="Dannebaum R.O."/>
            <person name="Kuo R.C."/>
            <person name="Labutti K."/>
            <person name="Haridas S."/>
            <person name="Kuo A."/>
            <person name="Salamov A."/>
            <person name="Ahrendt S.R."/>
            <person name="Lipzen A."/>
            <person name="Sullivan W."/>
            <person name="Andreopoulos W.B."/>
            <person name="Clum A."/>
            <person name="Lindquist E."/>
            <person name="Daum C."/>
            <person name="Ramamoorthy G.K."/>
            <person name="Gryganskyi A."/>
            <person name="Culley D."/>
            <person name="Magnuson J.K."/>
            <person name="James T.Y."/>
            <person name="O'Malley M.A."/>
            <person name="Stajich J.E."/>
            <person name="Spatafora J.W."/>
            <person name="Visel A."/>
            <person name="Grigoriev I.V."/>
        </authorList>
    </citation>
    <scope>NUCLEOTIDE SEQUENCE [LARGE SCALE GENOMIC DNA]</scope>
    <source>
        <strain evidence="4 5">CBS 115471</strain>
    </source>
</reference>
<protein>
    <recommendedName>
        <fullName evidence="3">Heterokaryon incompatibility domain-containing protein</fullName>
    </recommendedName>
</protein>
<organism evidence="4 5">
    <name type="scientific">Clohesyomyces aquaticus</name>
    <dbReference type="NCBI Taxonomy" id="1231657"/>
    <lineage>
        <taxon>Eukaryota</taxon>
        <taxon>Fungi</taxon>
        <taxon>Dikarya</taxon>
        <taxon>Ascomycota</taxon>
        <taxon>Pezizomycotina</taxon>
        <taxon>Dothideomycetes</taxon>
        <taxon>Pleosporomycetidae</taxon>
        <taxon>Pleosporales</taxon>
        <taxon>Lindgomycetaceae</taxon>
        <taxon>Clohesyomyces</taxon>
    </lineage>
</organism>
<name>A0A1Y1ZJD8_9PLEO</name>
<dbReference type="PROSITE" id="PS50088">
    <property type="entry name" value="ANK_REPEAT"/>
    <property type="match status" value="1"/>
</dbReference>
<dbReference type="InterPro" id="IPR002110">
    <property type="entry name" value="Ankyrin_rpt"/>
</dbReference>
<feature type="compositionally biased region" description="Basic residues" evidence="2">
    <location>
        <begin position="1"/>
        <end position="11"/>
    </location>
</feature>
<dbReference type="InterPro" id="IPR036770">
    <property type="entry name" value="Ankyrin_rpt-contain_sf"/>
</dbReference>
<dbReference type="InterPro" id="IPR010730">
    <property type="entry name" value="HET"/>
</dbReference>
<sequence>MPRPHLRSLLHRGRDGAPEIGGTKPTNPPPKIQKPDAPLDGDQQTGTSIYRPVMALFYRLLAEDRNEAALPPAALHPEYADGYPLHFAITRRQTHIISQLLEAHADPNAPYPSQVFHAPLLDAVQHYHSHCIPILKLLIEHGASFETSMERIPQHERAGVTSPLVSTVDSDPTLEFLLSNCINIGDKWHNWFPSALGYAMAFWRPNSIRILVQYGAVPTAKSYQILGAGFRFPKIHTIEEFNQRAPLECGSVAGEPSALHLAIKFPSEDLCVALINQGSPVDSKDYYGVTPLLDAIFYGHCGAVVCLLRSGANPNPTPLVCPGWQGPYRYGDPTFDICIELGFSSLHVAVHQGYANIALLLLEFGCEKSPLDARGRTPLDIAIENRNYSLSYHMIREGCAFRTKNEVGQYLAQAVKNNDDKIIHRLLLSDIGLPTIDDKLDSNSAKGITSLNPGAFLATQNQWRPKTEPRICVQCALIALPDLRMRWERSRDILHILPSDCQFCHLAEDSMPENGAPTTLKVLSICPYRKQSTELCLYQRYTGTTRHSIESLDGEWSSFLSIVNGLEDSETSSPAATAMAGRWLERCMNEHDQCTPEMMTDFTPSRLLDIGPPGSSQVPRIVEQPYQSAPYVALSHRWGSVGLPQTTMGNLSERKIGIGNSQLSRTMLDAISLVRQLGFQYLWVDALCILQDSSEDWMRESAMMGNVYRSAILTLAAAASEDHSQGIFKPREARCLRPFQFPTIDHIHGGTDSSSTKNGDLYVFPRSRRVSQGIRPKGPLDTRGWVLQEQLLSPRILYYGCGELFWDCITTSAAESSPISSSLLIDENPAETWALKLIRRTIAGASDAEALNKHAGDAWMQVVMNYSARKLTKQSDKLIAIEGILSALSEVLDDVFVAGMWRRRLWRQLIWWTKYTHNIDSESLEKKVVVPSWSWLRSDGPVYFGNGIDRKKTPDFEELAPSTNILDVAVTTITQGMELQGTLIVRGDTFSYRLTQNDLKDLGWKRWDQKKLRLAKAQWWLDESLEFPLEVHCIVMAEDVVAKVTVCICVVPVGNHDQIFRRVGLCHWEGLTHDIPRHTGQELIKRKITLI</sequence>
<dbReference type="PROSITE" id="PS50297">
    <property type="entry name" value="ANK_REP_REGION"/>
    <property type="match status" value="1"/>
</dbReference>
<comment type="caution">
    <text evidence="4">The sequence shown here is derived from an EMBL/GenBank/DDBJ whole genome shotgun (WGS) entry which is preliminary data.</text>
</comment>
<evidence type="ECO:0000256" key="2">
    <source>
        <dbReference type="SAM" id="MobiDB-lite"/>
    </source>
</evidence>
<dbReference type="STRING" id="1231657.A0A1Y1ZJD8"/>
<dbReference type="PANTHER" id="PTHR33112:SF10">
    <property type="entry name" value="TOL"/>
    <property type="match status" value="1"/>
</dbReference>
<keyword evidence="1" id="KW-0040">ANK repeat</keyword>
<feature type="repeat" description="ANK" evidence="1">
    <location>
        <begin position="341"/>
        <end position="373"/>
    </location>
</feature>